<keyword evidence="3 7" id="KW-0238">DNA-binding</keyword>
<keyword evidence="4 7" id="KW-0371">Homeobox</keyword>
<reference evidence="11" key="1">
    <citation type="submission" date="2018-01" db="EMBL/GenBank/DDBJ databases">
        <authorList>
            <person name="Alioto T."/>
            <person name="Alioto T."/>
        </authorList>
    </citation>
    <scope>NUCLEOTIDE SEQUENCE [LARGE SCALE GENOMIC DNA]</scope>
</reference>
<name>A0A3B0KFF7_DROGU</name>
<dbReference type="SMART" id="SM00389">
    <property type="entry name" value="HOX"/>
    <property type="match status" value="1"/>
</dbReference>
<evidence type="ECO:0000256" key="5">
    <source>
        <dbReference type="ARBA" id="ARBA00023159"/>
    </source>
</evidence>
<dbReference type="PROSITE" id="PS00027">
    <property type="entry name" value="HOMEOBOX_1"/>
    <property type="match status" value="1"/>
</dbReference>
<evidence type="ECO:0000256" key="2">
    <source>
        <dbReference type="ARBA" id="ARBA00008446"/>
    </source>
</evidence>
<dbReference type="GO" id="GO:0000978">
    <property type="term" value="F:RNA polymerase II cis-regulatory region sequence-specific DNA binding"/>
    <property type="evidence" value="ECO:0007669"/>
    <property type="project" value="TreeGrafter"/>
</dbReference>
<evidence type="ECO:0000313" key="11">
    <source>
        <dbReference type="Proteomes" id="UP000268350"/>
    </source>
</evidence>
<feature type="compositionally biased region" description="Low complexity" evidence="8">
    <location>
        <begin position="41"/>
        <end position="62"/>
    </location>
</feature>
<dbReference type="InterPro" id="IPR008422">
    <property type="entry name" value="KN_HD"/>
</dbReference>
<feature type="region of interest" description="Disordered" evidence="8">
    <location>
        <begin position="582"/>
        <end position="650"/>
    </location>
</feature>
<dbReference type="Proteomes" id="UP000268350">
    <property type="component" value="Unassembled WGS sequence"/>
</dbReference>
<dbReference type="PANTHER" id="PTHR11211:SF46">
    <property type="entry name" value="HOMEOBOX PROTEIN ARAUCAN-RELATED"/>
    <property type="match status" value="1"/>
</dbReference>
<dbReference type="Pfam" id="PF05920">
    <property type="entry name" value="Homeobox_KN"/>
    <property type="match status" value="1"/>
</dbReference>
<protein>
    <submittedName>
        <fullName evidence="10">Blast:Homeobox protein caupolican</fullName>
    </submittedName>
</protein>
<dbReference type="EMBL" id="OUUW01000009">
    <property type="protein sequence ID" value="SPP85059.1"/>
    <property type="molecule type" value="Genomic_DNA"/>
</dbReference>
<keyword evidence="6 7" id="KW-0539">Nucleus</keyword>
<organism evidence="10 11">
    <name type="scientific">Drosophila guanche</name>
    <name type="common">Fruit fly</name>
    <dbReference type="NCBI Taxonomy" id="7266"/>
    <lineage>
        <taxon>Eukaryota</taxon>
        <taxon>Metazoa</taxon>
        <taxon>Ecdysozoa</taxon>
        <taxon>Arthropoda</taxon>
        <taxon>Hexapoda</taxon>
        <taxon>Insecta</taxon>
        <taxon>Pterygota</taxon>
        <taxon>Neoptera</taxon>
        <taxon>Endopterygota</taxon>
        <taxon>Diptera</taxon>
        <taxon>Brachycera</taxon>
        <taxon>Muscomorpha</taxon>
        <taxon>Ephydroidea</taxon>
        <taxon>Drosophilidae</taxon>
        <taxon>Drosophila</taxon>
        <taxon>Sophophora</taxon>
    </lineage>
</organism>
<dbReference type="PANTHER" id="PTHR11211">
    <property type="entry name" value="IROQUOIS-CLASS HOMEODOMAIN PROTEIN IRX"/>
    <property type="match status" value="1"/>
</dbReference>
<feature type="region of interest" description="Disordered" evidence="8">
    <location>
        <begin position="398"/>
        <end position="451"/>
    </location>
</feature>
<dbReference type="OrthoDB" id="5399138at2759"/>
<evidence type="ECO:0000256" key="3">
    <source>
        <dbReference type="ARBA" id="ARBA00023125"/>
    </source>
</evidence>
<feature type="region of interest" description="Disordered" evidence="8">
    <location>
        <begin position="20"/>
        <end position="67"/>
    </location>
</feature>
<dbReference type="InterPro" id="IPR001356">
    <property type="entry name" value="HD"/>
</dbReference>
<feature type="compositionally biased region" description="Low complexity" evidence="8">
    <location>
        <begin position="627"/>
        <end position="645"/>
    </location>
</feature>
<gene>
    <name evidence="10" type="ORF">DGUA_6G014943</name>
</gene>
<evidence type="ECO:0000256" key="7">
    <source>
        <dbReference type="PROSITE-ProRule" id="PRU00108"/>
    </source>
</evidence>
<comment type="subcellular location">
    <subcellularLocation>
        <location evidence="1 7">Nucleus</location>
    </subcellularLocation>
</comment>
<dbReference type="SMART" id="SM00548">
    <property type="entry name" value="IRO"/>
    <property type="match status" value="1"/>
</dbReference>
<dbReference type="InterPro" id="IPR003893">
    <property type="entry name" value="Iroquois_homeo"/>
</dbReference>
<dbReference type="InterPro" id="IPR017970">
    <property type="entry name" value="Homeobox_CS"/>
</dbReference>
<dbReference type="Gene3D" id="1.10.10.60">
    <property type="entry name" value="Homeodomain-like"/>
    <property type="match status" value="1"/>
</dbReference>
<dbReference type="GO" id="GO:0045317">
    <property type="term" value="P:equator specification"/>
    <property type="evidence" value="ECO:0007669"/>
    <property type="project" value="UniProtKB-ARBA"/>
</dbReference>
<dbReference type="GO" id="GO:0045926">
    <property type="term" value="P:negative regulation of growth"/>
    <property type="evidence" value="ECO:0007669"/>
    <property type="project" value="UniProtKB-ARBA"/>
</dbReference>
<dbReference type="AlphaFoldDB" id="A0A3B0KFF7"/>
<evidence type="ECO:0000256" key="6">
    <source>
        <dbReference type="ARBA" id="ARBA00023242"/>
    </source>
</evidence>
<dbReference type="InterPro" id="IPR009057">
    <property type="entry name" value="Homeodomain-like_sf"/>
</dbReference>
<evidence type="ECO:0000256" key="1">
    <source>
        <dbReference type="ARBA" id="ARBA00004123"/>
    </source>
</evidence>
<dbReference type="OMA" id="PINMHRD"/>
<evidence type="ECO:0000313" key="10">
    <source>
        <dbReference type="EMBL" id="SPP85059.1"/>
    </source>
</evidence>
<evidence type="ECO:0000256" key="4">
    <source>
        <dbReference type="ARBA" id="ARBA00023155"/>
    </source>
</evidence>
<accession>A0A3B0KFF7</accession>
<feature type="compositionally biased region" description="Low complexity" evidence="8">
    <location>
        <begin position="413"/>
        <end position="426"/>
    </location>
</feature>
<dbReference type="GO" id="GO:0048468">
    <property type="term" value="P:cell development"/>
    <property type="evidence" value="ECO:0007669"/>
    <property type="project" value="TreeGrafter"/>
</dbReference>
<dbReference type="GO" id="GO:0042693">
    <property type="term" value="P:muscle cell fate commitment"/>
    <property type="evidence" value="ECO:0007669"/>
    <property type="project" value="UniProtKB-ARBA"/>
</dbReference>
<feature type="compositionally biased region" description="Basic and acidic residues" evidence="8">
    <location>
        <begin position="348"/>
        <end position="372"/>
    </location>
</feature>
<sequence length="690" mass="73522">MAAYAQFGYSGYPTANQLAAANTDSQSGHGGGSPLSGTNEASLSPSGGSTTTGLTAGPLSPGAVSQSSNNAIPKLISTSPSLADAAAAAAAAASAGSDVVVPAAELQDRRSEGMSCCENGRPIITDPVSGQTVCSCQYDPARLAIGGYSRMALPSGGVGVYGGPYPSNEQNPYPSIGVDNSAFYAPLSNPYGIKDANSSTEMNAWTSAAGLQSTTGYYSYDPTLAAYGYGPNYDLAARRKNATRESTATLKAWLSEHKKNPYPTKGEKIMLAIITKMTLTQVSTWFANARRRLKKENKMTWEPKNKTEDDDDGMMSDDEKDNKDNAIDGGGKLPAEVFDPSNQLIKSELGKAEKDPDVEPKMERDRDRERELPPQNLVAMRGLAPYAAPPMHAAYNSYAHSQHQQQHLEQHLEQQQQQQHPQQQQLASPYYHHSGYGQDETSEYGAQKNPLSRDCGIPVPASKPKIWSVADTAACKTPPPTAYLGQNFYPQAPTAEQHHQQQHLQQHQQQLHSVGSQSLVMQPSSMTMGGPQVELGSPLSMMSSYAGASPYSRIPTAYTEAMGMHIGHGKIPHTPSTPNIHTVHREPYHPSGPNSQARVGVGFSEIQPDTPPQTPPTMKLGGHHHISSSSISSSTSSSNSSSMHSAPGPAPVTVASMVNILYNSHHGTATEHSPYMSSAAAYLTESRAGS</sequence>
<dbReference type="CDD" id="cd00086">
    <property type="entry name" value="homeodomain"/>
    <property type="match status" value="1"/>
</dbReference>
<dbReference type="GO" id="GO:0005634">
    <property type="term" value="C:nucleus"/>
    <property type="evidence" value="ECO:0007669"/>
    <property type="project" value="UniProtKB-SubCell"/>
</dbReference>
<dbReference type="STRING" id="7266.A0A3B0KFF7"/>
<evidence type="ECO:0000256" key="8">
    <source>
        <dbReference type="SAM" id="MobiDB-lite"/>
    </source>
</evidence>
<dbReference type="PROSITE" id="PS50071">
    <property type="entry name" value="HOMEOBOX_2"/>
    <property type="match status" value="1"/>
</dbReference>
<dbReference type="FunFam" id="1.10.10.60:FF:000003">
    <property type="entry name" value="Iroquois-class homeobox protein IRX"/>
    <property type="match status" value="1"/>
</dbReference>
<feature type="domain" description="Homeobox" evidence="9">
    <location>
        <begin position="233"/>
        <end position="296"/>
    </location>
</feature>
<dbReference type="GO" id="GO:0000981">
    <property type="term" value="F:DNA-binding transcription factor activity, RNA polymerase II-specific"/>
    <property type="evidence" value="ECO:0007669"/>
    <property type="project" value="InterPro"/>
</dbReference>
<keyword evidence="11" id="KW-1185">Reference proteome</keyword>
<feature type="compositionally biased region" description="Basic and acidic residues" evidence="8">
    <location>
        <begin position="297"/>
        <end position="307"/>
    </location>
</feature>
<dbReference type="SUPFAM" id="SSF46689">
    <property type="entry name" value="Homeodomain-like"/>
    <property type="match status" value="1"/>
</dbReference>
<proteinExistence type="inferred from homology"/>
<feature type="DNA-binding region" description="Homeobox" evidence="7">
    <location>
        <begin position="235"/>
        <end position="297"/>
    </location>
</feature>
<dbReference type="GO" id="GO:0030182">
    <property type="term" value="P:neuron differentiation"/>
    <property type="evidence" value="ECO:0007669"/>
    <property type="project" value="TreeGrafter"/>
</dbReference>
<dbReference type="GO" id="GO:0007474">
    <property type="term" value="P:imaginal disc-derived wing vein specification"/>
    <property type="evidence" value="ECO:0007669"/>
    <property type="project" value="UniProtKB-ARBA"/>
</dbReference>
<evidence type="ECO:0000259" key="9">
    <source>
        <dbReference type="PROSITE" id="PS50071"/>
    </source>
</evidence>
<feature type="region of interest" description="Disordered" evidence="8">
    <location>
        <begin position="297"/>
        <end position="377"/>
    </location>
</feature>
<feature type="compositionally biased region" description="Acidic residues" evidence="8">
    <location>
        <begin position="308"/>
        <end position="319"/>
    </location>
</feature>
<comment type="similarity">
    <text evidence="2">Belongs to the TALE/IRO homeobox family.</text>
</comment>
<keyword evidence="5" id="KW-0010">Activator</keyword>